<evidence type="ECO:0000313" key="3">
    <source>
        <dbReference type="Proteomes" id="UP000240916"/>
    </source>
</evidence>
<proteinExistence type="predicted"/>
<reference evidence="2 3" key="1">
    <citation type="submission" date="2017-09" db="EMBL/GenBank/DDBJ databases">
        <authorList>
            <person name="Pradhan P."/>
            <person name="Aluri L.S."/>
            <person name="Anandarajan D."/>
            <person name="Beiriger J.C."/>
            <person name="Bethamcharla R."/>
            <person name="Betini N."/>
            <person name="Bhatt S.D."/>
            <person name="Chengalvala S."/>
            <person name="Cox N.E."/>
            <person name="Delvadia B.P."/>
            <person name="Desai A.S."/>
            <person name="Devaney A.M."/>
            <person name="Doyle B.K."/>
            <person name="Edgerton A.O."/>
            <person name="Erlich M.C."/>
            <person name="Fitzpatrick K.C."/>
            <person name="Gajjar E.A."/>
            <person name="Ganguly A."/>
            <person name="Gill R.S."/>
            <person name="Goldman M.G."/>
            <person name="Good P.M."/>
            <person name="Gupta N."/>
            <person name="Haddad L.M."/>
            <person name="Han E.J."/>
            <person name="Jain S."/>
            <person name="Jiang A."/>
            <person name="Jurgielewicz A.D."/>
            <person name="Kainth D.K."/>
            <person name="Karam J.M."/>
            <person name="Kodavatiganti M."/>
            <person name="Kriete S.J."/>
            <person name="MacDonald C.E."/>
            <person name="Maret J.P."/>
            <person name="Mathew A.E."/>
            <person name="Nako S."/>
            <person name="Natrajan M."/>
            <person name="Nishu N.M."/>
            <person name="Parikh A."/>
            <person name="Patel N."/>
            <person name="Patel P.D."/>
            <person name="Patel S."/>
            <person name="Patra K."/>
            <person name="Pumpuckdee D."/>
            <person name="Rai K."/>
            <person name="Ramanathan A."/>
            <person name="Sarkar A."/>
            <person name="Schaffer B.L."/>
            <person name="Shah P."/>
            <person name="Tata R.K."/>
            <person name="Tawfik A.H."/>
            <person name="Thuremella B.T."/>
            <person name="Toma J."/>
            <person name="Tran T.L."/>
            <person name="Veera S."/>
            <person name="Vemulapalli V.K."/>
            <person name="Vidas T.V."/>
            <person name="Vieira K.S."/>
            <person name="Vijayakumar G."/>
            <person name="Walor T.A."/>
            <person name="White C.R."/>
            <person name="Wong B.M."/>
            <person name="Zhao Sl."/>
            <person name="McDonald M.T."/>
            <person name="Dalia R."/>
            <person name="Little J.L."/>
            <person name="Gurney S.M.R."/>
            <person name="Bollivar D.W."/>
            <person name="Garlena R.A."/>
            <person name="Russell D.A."/>
            <person name="Pope W.H."/>
            <person name="Jacobs-Sera D."/>
            <person name="Hendrix R.W."/>
            <person name="Hatfull G.F."/>
        </authorList>
    </citation>
    <scope>NUCLEOTIDE SEQUENCE [LARGE SCALE GENOMIC DNA]</scope>
</reference>
<gene>
    <name evidence="2" type="ORF">SEA_SUPERPHIKIMAN_79</name>
</gene>
<name>A0A2D2W485_9CAUD</name>
<evidence type="ECO:0000256" key="1">
    <source>
        <dbReference type="SAM" id="Phobius"/>
    </source>
</evidence>
<organism evidence="2 3">
    <name type="scientific">Mycobacterium phage Superphikiman</name>
    <dbReference type="NCBI Taxonomy" id="2041551"/>
    <lineage>
        <taxon>Viruses</taxon>
        <taxon>Duplodnaviria</taxon>
        <taxon>Heunggongvirae</taxon>
        <taxon>Uroviricota</taxon>
        <taxon>Caudoviricetes</taxon>
        <taxon>Omegavirus</taxon>
        <taxon>Omegavirus courthouse</taxon>
    </lineage>
</organism>
<dbReference type="Proteomes" id="UP000240916">
    <property type="component" value="Segment"/>
</dbReference>
<keyword evidence="1" id="KW-0812">Transmembrane</keyword>
<keyword evidence="1" id="KW-0472">Membrane</keyword>
<dbReference type="EMBL" id="MF919534">
    <property type="protein sequence ID" value="ATS92922.1"/>
    <property type="molecule type" value="Genomic_DNA"/>
</dbReference>
<keyword evidence="1" id="KW-1133">Transmembrane helix</keyword>
<evidence type="ECO:0000313" key="2">
    <source>
        <dbReference type="EMBL" id="ATS92922.1"/>
    </source>
</evidence>
<sequence>MKLLGIAAGGIDIAGALVGGLIVGIAREALSQDKIRELIKGVKK</sequence>
<feature type="transmembrane region" description="Helical" evidence="1">
    <location>
        <begin position="6"/>
        <end position="26"/>
    </location>
</feature>
<accession>A0A2D2W485</accession>
<protein>
    <submittedName>
        <fullName evidence="2">Uncharacterized protein</fullName>
    </submittedName>
</protein>